<evidence type="ECO:0000256" key="5">
    <source>
        <dbReference type="SAM" id="MobiDB-lite"/>
    </source>
</evidence>
<keyword evidence="3 6" id="KW-1133">Transmembrane helix</keyword>
<dbReference type="Gene3D" id="1.20.1740.10">
    <property type="entry name" value="Amino acid/polyamine transporter I"/>
    <property type="match status" value="1"/>
</dbReference>
<keyword evidence="2 6" id="KW-0812">Transmembrane</keyword>
<dbReference type="PANTHER" id="PTHR11785:SF353">
    <property type="entry name" value="METHIONINE TRANSPORTER (EUROFUNG)"/>
    <property type="match status" value="1"/>
</dbReference>
<dbReference type="STRING" id="1073090.A0A1L9SIK3"/>
<dbReference type="InterPro" id="IPR002293">
    <property type="entry name" value="AA/rel_permease1"/>
</dbReference>
<dbReference type="GO" id="GO:0015179">
    <property type="term" value="F:L-amino acid transmembrane transporter activity"/>
    <property type="evidence" value="ECO:0007669"/>
    <property type="project" value="TreeGrafter"/>
</dbReference>
<evidence type="ECO:0000256" key="2">
    <source>
        <dbReference type="ARBA" id="ARBA00022692"/>
    </source>
</evidence>
<dbReference type="PANTHER" id="PTHR11785">
    <property type="entry name" value="AMINO ACID TRANSPORTER"/>
    <property type="match status" value="1"/>
</dbReference>
<organism evidence="7 8">
    <name type="scientific">Penicilliopsis zonata CBS 506.65</name>
    <dbReference type="NCBI Taxonomy" id="1073090"/>
    <lineage>
        <taxon>Eukaryota</taxon>
        <taxon>Fungi</taxon>
        <taxon>Dikarya</taxon>
        <taxon>Ascomycota</taxon>
        <taxon>Pezizomycotina</taxon>
        <taxon>Eurotiomycetes</taxon>
        <taxon>Eurotiomycetidae</taxon>
        <taxon>Eurotiales</taxon>
        <taxon>Aspergillaceae</taxon>
        <taxon>Penicilliopsis</taxon>
    </lineage>
</organism>
<gene>
    <name evidence="7" type="ORF">ASPZODRAFT_95431</name>
</gene>
<comment type="subcellular location">
    <subcellularLocation>
        <location evidence="1">Membrane</location>
        <topology evidence="1">Multi-pass membrane protein</topology>
    </subcellularLocation>
</comment>
<feature type="compositionally biased region" description="Basic and acidic residues" evidence="5">
    <location>
        <begin position="570"/>
        <end position="581"/>
    </location>
</feature>
<feature type="transmembrane region" description="Helical" evidence="6">
    <location>
        <begin position="215"/>
        <end position="235"/>
    </location>
</feature>
<evidence type="ECO:0000256" key="4">
    <source>
        <dbReference type="ARBA" id="ARBA00023136"/>
    </source>
</evidence>
<feature type="transmembrane region" description="Helical" evidence="6">
    <location>
        <begin position="144"/>
        <end position="166"/>
    </location>
</feature>
<feature type="transmembrane region" description="Helical" evidence="6">
    <location>
        <begin position="100"/>
        <end position="124"/>
    </location>
</feature>
<evidence type="ECO:0000256" key="1">
    <source>
        <dbReference type="ARBA" id="ARBA00004141"/>
    </source>
</evidence>
<dbReference type="GO" id="GO:0016020">
    <property type="term" value="C:membrane"/>
    <property type="evidence" value="ECO:0007669"/>
    <property type="project" value="UniProtKB-SubCell"/>
</dbReference>
<evidence type="ECO:0008006" key="9">
    <source>
        <dbReference type="Google" id="ProtNLM"/>
    </source>
</evidence>
<feature type="transmembrane region" description="Helical" evidence="6">
    <location>
        <begin position="462"/>
        <end position="481"/>
    </location>
</feature>
<feature type="region of interest" description="Disordered" evidence="5">
    <location>
        <begin position="558"/>
        <end position="581"/>
    </location>
</feature>
<evidence type="ECO:0000313" key="8">
    <source>
        <dbReference type="Proteomes" id="UP000184188"/>
    </source>
</evidence>
<feature type="transmembrane region" description="Helical" evidence="6">
    <location>
        <begin position="420"/>
        <end position="442"/>
    </location>
</feature>
<dbReference type="Pfam" id="PF13520">
    <property type="entry name" value="AA_permease_2"/>
    <property type="match status" value="1"/>
</dbReference>
<dbReference type="RefSeq" id="XP_022581441.1">
    <property type="nucleotide sequence ID" value="XM_022730501.1"/>
</dbReference>
<feature type="transmembrane region" description="Helical" evidence="6">
    <location>
        <begin position="395"/>
        <end position="414"/>
    </location>
</feature>
<evidence type="ECO:0000256" key="3">
    <source>
        <dbReference type="ARBA" id="ARBA00022989"/>
    </source>
</evidence>
<dbReference type="GeneID" id="34616965"/>
<accession>A0A1L9SIK3</accession>
<feature type="transmembrane region" description="Helical" evidence="6">
    <location>
        <begin position="295"/>
        <end position="316"/>
    </location>
</feature>
<dbReference type="EMBL" id="KV878341">
    <property type="protein sequence ID" value="OJJ46931.1"/>
    <property type="molecule type" value="Genomic_DNA"/>
</dbReference>
<reference evidence="8" key="1">
    <citation type="journal article" date="2017" name="Genome Biol.">
        <title>Comparative genomics reveals high biological diversity and specific adaptations in the industrially and medically important fungal genus Aspergillus.</title>
        <authorList>
            <person name="de Vries R.P."/>
            <person name="Riley R."/>
            <person name="Wiebenga A."/>
            <person name="Aguilar-Osorio G."/>
            <person name="Amillis S."/>
            <person name="Uchima C.A."/>
            <person name="Anderluh G."/>
            <person name="Asadollahi M."/>
            <person name="Askin M."/>
            <person name="Barry K."/>
            <person name="Battaglia E."/>
            <person name="Bayram O."/>
            <person name="Benocci T."/>
            <person name="Braus-Stromeyer S.A."/>
            <person name="Caldana C."/>
            <person name="Canovas D."/>
            <person name="Cerqueira G.C."/>
            <person name="Chen F."/>
            <person name="Chen W."/>
            <person name="Choi C."/>
            <person name="Clum A."/>
            <person name="Dos Santos R.A."/>
            <person name="Damasio A.R."/>
            <person name="Diallinas G."/>
            <person name="Emri T."/>
            <person name="Fekete E."/>
            <person name="Flipphi M."/>
            <person name="Freyberg S."/>
            <person name="Gallo A."/>
            <person name="Gournas C."/>
            <person name="Habgood R."/>
            <person name="Hainaut M."/>
            <person name="Harispe M.L."/>
            <person name="Henrissat B."/>
            <person name="Hilden K.S."/>
            <person name="Hope R."/>
            <person name="Hossain A."/>
            <person name="Karabika E."/>
            <person name="Karaffa L."/>
            <person name="Karanyi Z."/>
            <person name="Krasevec N."/>
            <person name="Kuo A."/>
            <person name="Kusch H."/>
            <person name="LaButti K."/>
            <person name="Lagendijk E.L."/>
            <person name="Lapidus A."/>
            <person name="Levasseur A."/>
            <person name="Lindquist E."/>
            <person name="Lipzen A."/>
            <person name="Logrieco A.F."/>
            <person name="MacCabe A."/>
            <person name="Maekelae M.R."/>
            <person name="Malavazi I."/>
            <person name="Melin P."/>
            <person name="Meyer V."/>
            <person name="Mielnichuk N."/>
            <person name="Miskei M."/>
            <person name="Molnar A.P."/>
            <person name="Mule G."/>
            <person name="Ngan C.Y."/>
            <person name="Orejas M."/>
            <person name="Orosz E."/>
            <person name="Ouedraogo J.P."/>
            <person name="Overkamp K.M."/>
            <person name="Park H.-S."/>
            <person name="Perrone G."/>
            <person name="Piumi F."/>
            <person name="Punt P.J."/>
            <person name="Ram A.F."/>
            <person name="Ramon A."/>
            <person name="Rauscher S."/>
            <person name="Record E."/>
            <person name="Riano-Pachon D.M."/>
            <person name="Robert V."/>
            <person name="Roehrig J."/>
            <person name="Ruller R."/>
            <person name="Salamov A."/>
            <person name="Salih N.S."/>
            <person name="Samson R.A."/>
            <person name="Sandor E."/>
            <person name="Sanguinetti M."/>
            <person name="Schuetze T."/>
            <person name="Sepcic K."/>
            <person name="Shelest E."/>
            <person name="Sherlock G."/>
            <person name="Sophianopoulou V."/>
            <person name="Squina F.M."/>
            <person name="Sun H."/>
            <person name="Susca A."/>
            <person name="Todd R.B."/>
            <person name="Tsang A."/>
            <person name="Unkles S.E."/>
            <person name="van de Wiele N."/>
            <person name="van Rossen-Uffink D."/>
            <person name="Oliveira J.V."/>
            <person name="Vesth T.C."/>
            <person name="Visser J."/>
            <person name="Yu J.-H."/>
            <person name="Zhou M."/>
            <person name="Andersen M.R."/>
            <person name="Archer D.B."/>
            <person name="Baker S.E."/>
            <person name="Benoit I."/>
            <person name="Brakhage A.A."/>
            <person name="Braus G.H."/>
            <person name="Fischer R."/>
            <person name="Frisvad J.C."/>
            <person name="Goldman G.H."/>
            <person name="Houbraken J."/>
            <person name="Oakley B."/>
            <person name="Pocsi I."/>
            <person name="Scazzocchio C."/>
            <person name="Seiboth B."/>
            <person name="vanKuyk P.A."/>
            <person name="Wortman J."/>
            <person name="Dyer P.S."/>
            <person name="Grigoriev I.V."/>
        </authorList>
    </citation>
    <scope>NUCLEOTIDE SEQUENCE [LARGE SCALE GENOMIC DNA]</scope>
    <source>
        <strain evidence="8">CBS 506.65</strain>
    </source>
</reference>
<dbReference type="AlphaFoldDB" id="A0A1L9SIK3"/>
<keyword evidence="8" id="KW-1185">Reference proteome</keyword>
<feature type="transmembrane region" description="Helical" evidence="6">
    <location>
        <begin position="493"/>
        <end position="519"/>
    </location>
</feature>
<feature type="transmembrane region" description="Helical" evidence="6">
    <location>
        <begin position="186"/>
        <end position="203"/>
    </location>
</feature>
<dbReference type="Proteomes" id="UP000184188">
    <property type="component" value="Unassembled WGS sequence"/>
</dbReference>
<name>A0A1L9SIK3_9EURO</name>
<proteinExistence type="predicted"/>
<sequence length="581" mass="63609">MASGFLHSKEAKVEQSVVSDPVVSDIDQGSLHYTVEGGDNSNKLTIQEASGAPVEHHSPLGYSVGWVTVIFLNLSMMVGTGVFSTPSAIVEGTGSIGLSLFYWVIGYIMSYSTLSVYLEFAAYFPSRSGSEVVYLEQSFPRPRYLFPTIFAIQTVLFSFSSSNAIVLAEYLFALAGTTPTAWQEKGVAVAAYTVAVLFVIFNTRGSLLLSNLIGVVKLLTLIFIGITGLVVLGGHTSVKNPTANFKNAFSGTSDATVYGATNALIDVVFSYQGFTNAFNVVNEVKNPIKTLRWSAPLSLTLTAVLYILANIAYFSVASKEEIIESEQIAAAVFFEKVFGSGGAAKALNFLICLSAFGNLVAVLIGQSRVLRECGRQGVLPWTTFWTSTRPFGTPLGPYLVKWALTIVMILAPPAGDAFDFIVDLSIYPGNIFSFILTVGLLITRRQRKRLNLGKAEYRCWDLAVGISLVTCTYMLILPWWPPTTGADGGDVTFWYATYCVTGLCILGVCVVYYYVWILVIPKWGKYQYRQTIIHGDDGSTAHRLVKIPNEEIDRWDEEHDAAGRVRQRTRASDSDGEVRKE</sequence>
<dbReference type="InterPro" id="IPR050598">
    <property type="entry name" value="AminoAcid_Transporter"/>
</dbReference>
<feature type="transmembrane region" description="Helical" evidence="6">
    <location>
        <begin position="346"/>
        <end position="365"/>
    </location>
</feature>
<evidence type="ECO:0000313" key="7">
    <source>
        <dbReference type="EMBL" id="OJJ46931.1"/>
    </source>
</evidence>
<evidence type="ECO:0000256" key="6">
    <source>
        <dbReference type="SAM" id="Phobius"/>
    </source>
</evidence>
<feature type="transmembrane region" description="Helical" evidence="6">
    <location>
        <begin position="60"/>
        <end position="80"/>
    </location>
</feature>
<keyword evidence="4 6" id="KW-0472">Membrane</keyword>
<dbReference type="FunFam" id="1.20.1740.10:FF:000025">
    <property type="entry name" value="High-affinity methionine permease"/>
    <property type="match status" value="1"/>
</dbReference>
<dbReference type="OrthoDB" id="5982228at2759"/>
<protein>
    <recommendedName>
        <fullName evidence="9">Amino acid permease/ SLC12A domain-containing protein</fullName>
    </recommendedName>
</protein>
<dbReference type="VEuPathDB" id="FungiDB:ASPZODRAFT_95431"/>